<dbReference type="SUPFAM" id="SSF160991">
    <property type="entry name" value="CV3147-like"/>
    <property type="match status" value="1"/>
</dbReference>
<protein>
    <recommendedName>
        <fullName evidence="1">S-Me-THD-like C-terminal domain-containing protein</fullName>
    </recommendedName>
</protein>
<dbReference type="Pfam" id="PF20906">
    <property type="entry name" value="S-Me-THD_C"/>
    <property type="match status" value="1"/>
</dbReference>
<accession>A0ABQ6IMM5</accession>
<dbReference type="InterPro" id="IPR024071">
    <property type="entry name" value="S-Me-THD_C_sf"/>
</dbReference>
<feature type="domain" description="S-Me-THD-like C-terminal" evidence="1">
    <location>
        <begin position="2"/>
        <end position="80"/>
    </location>
</feature>
<evidence type="ECO:0000259" key="1">
    <source>
        <dbReference type="Pfam" id="PF20906"/>
    </source>
</evidence>
<dbReference type="Gene3D" id="2.40.390.10">
    <property type="entry name" value="CV3147-like"/>
    <property type="match status" value="1"/>
</dbReference>
<comment type="caution">
    <text evidence="2">The sequence shown here is derived from an EMBL/GenBank/DDBJ whole genome shotgun (WGS) entry which is preliminary data.</text>
</comment>
<evidence type="ECO:0000313" key="2">
    <source>
        <dbReference type="EMBL" id="GMA39177.1"/>
    </source>
</evidence>
<proteinExistence type="predicted"/>
<keyword evidence="3" id="KW-1185">Reference proteome</keyword>
<dbReference type="EMBL" id="BSUO01000001">
    <property type="protein sequence ID" value="GMA39177.1"/>
    <property type="molecule type" value="Genomic_DNA"/>
</dbReference>
<organism evidence="2 3">
    <name type="scientific">Mobilicoccus caccae</name>
    <dbReference type="NCBI Taxonomy" id="1859295"/>
    <lineage>
        <taxon>Bacteria</taxon>
        <taxon>Bacillati</taxon>
        <taxon>Actinomycetota</taxon>
        <taxon>Actinomycetes</taxon>
        <taxon>Micrococcales</taxon>
        <taxon>Dermatophilaceae</taxon>
        <taxon>Mobilicoccus</taxon>
    </lineage>
</organism>
<sequence length="91" mass="9877">MLTLSFQNEHLVATLDDRVLATTPDLIIVLEADTGEPITTEGLRYGQRVRIVAAPADPRWHTAAGHALVGPGYFGYDIPVTRFDGTQEVSA</sequence>
<name>A0ABQ6IMM5_9MICO</name>
<dbReference type="InterPro" id="IPR048350">
    <property type="entry name" value="S-Me-THD-like_C"/>
</dbReference>
<gene>
    <name evidence="2" type="ORF">GCM10025883_12220</name>
</gene>
<evidence type="ECO:0000313" key="3">
    <source>
        <dbReference type="Proteomes" id="UP001157126"/>
    </source>
</evidence>
<dbReference type="Proteomes" id="UP001157126">
    <property type="component" value="Unassembled WGS sequence"/>
</dbReference>
<reference evidence="3" key="1">
    <citation type="journal article" date="2019" name="Int. J. Syst. Evol. Microbiol.">
        <title>The Global Catalogue of Microorganisms (GCM) 10K type strain sequencing project: providing services to taxonomists for standard genome sequencing and annotation.</title>
        <authorList>
            <consortium name="The Broad Institute Genomics Platform"/>
            <consortium name="The Broad Institute Genome Sequencing Center for Infectious Disease"/>
            <person name="Wu L."/>
            <person name="Ma J."/>
        </authorList>
    </citation>
    <scope>NUCLEOTIDE SEQUENCE [LARGE SCALE GENOMIC DNA]</scope>
    <source>
        <strain evidence="3">NBRC 113072</strain>
    </source>
</reference>